<sequence>MADQPQKPAPQEDSQQATSNQRKDGNTPVGIPRPSQQQLDPEAGVTMGDNTYHLHSAAKGDEDYINGDTHKDDSVQKPEQDKL</sequence>
<dbReference type="EMBL" id="SRKZ01000002">
    <property type="protein sequence ID" value="TGD81870.1"/>
    <property type="molecule type" value="Genomic_DNA"/>
</dbReference>
<dbReference type="AlphaFoldDB" id="A0A4Z0MR19"/>
<evidence type="ECO:0000256" key="1">
    <source>
        <dbReference type="SAM" id="MobiDB-lite"/>
    </source>
</evidence>
<comment type="caution">
    <text evidence="2">The sequence shown here is derived from an EMBL/GenBank/DDBJ whole genome shotgun (WGS) entry which is preliminary data.</text>
</comment>
<organism evidence="2 3">
    <name type="scientific">Hymenobacter wooponensis</name>
    <dbReference type="NCBI Taxonomy" id="1525360"/>
    <lineage>
        <taxon>Bacteria</taxon>
        <taxon>Pseudomonadati</taxon>
        <taxon>Bacteroidota</taxon>
        <taxon>Cytophagia</taxon>
        <taxon>Cytophagales</taxon>
        <taxon>Hymenobacteraceae</taxon>
        <taxon>Hymenobacter</taxon>
    </lineage>
</organism>
<feature type="compositionally biased region" description="Basic and acidic residues" evidence="1">
    <location>
        <begin position="58"/>
        <end position="83"/>
    </location>
</feature>
<accession>A0A4Z0MR19</accession>
<feature type="region of interest" description="Disordered" evidence="1">
    <location>
        <begin position="1"/>
        <end position="83"/>
    </location>
</feature>
<evidence type="ECO:0000313" key="3">
    <source>
        <dbReference type="Proteomes" id="UP000298284"/>
    </source>
</evidence>
<dbReference type="Proteomes" id="UP000298284">
    <property type="component" value="Unassembled WGS sequence"/>
</dbReference>
<reference evidence="2 3" key="1">
    <citation type="submission" date="2019-04" db="EMBL/GenBank/DDBJ databases">
        <authorList>
            <person name="Feng G."/>
            <person name="Zhang J."/>
            <person name="Zhu H."/>
        </authorList>
    </citation>
    <scope>NUCLEOTIDE SEQUENCE [LARGE SCALE GENOMIC DNA]</scope>
    <source>
        <strain evidence="2 3">JCM 19491</strain>
    </source>
</reference>
<proteinExistence type="predicted"/>
<dbReference type="OrthoDB" id="885369at2"/>
<keyword evidence="3" id="KW-1185">Reference proteome</keyword>
<name>A0A4Z0MR19_9BACT</name>
<evidence type="ECO:0000313" key="2">
    <source>
        <dbReference type="EMBL" id="TGD81870.1"/>
    </source>
</evidence>
<protein>
    <submittedName>
        <fullName evidence="2">Uncharacterized protein</fullName>
    </submittedName>
</protein>
<dbReference type="RefSeq" id="WP_135530250.1">
    <property type="nucleotide sequence ID" value="NZ_SRKZ01000002.1"/>
</dbReference>
<gene>
    <name evidence="2" type="ORF">EU557_10085</name>
</gene>